<dbReference type="PRINTS" id="PR00919">
    <property type="entry name" value="THERMOPTASE"/>
</dbReference>
<reference evidence="10 11" key="1">
    <citation type="submission" date="2020-08" db="EMBL/GenBank/DDBJ databases">
        <title>A Genomic Blueprint of the Chicken Gut Microbiome.</title>
        <authorList>
            <person name="Gilroy R."/>
            <person name="Ravi A."/>
            <person name="Getino M."/>
            <person name="Pursley I."/>
            <person name="Horton D.L."/>
            <person name="Alikhan N.-F."/>
            <person name="Baker D."/>
            <person name="Gharbi K."/>
            <person name="Hall N."/>
            <person name="Watson M."/>
            <person name="Adriaenssens E.M."/>
            <person name="Foster-Nyarko E."/>
            <person name="Jarju S."/>
            <person name="Secka A."/>
            <person name="Antonio M."/>
            <person name="Oren A."/>
            <person name="Chaudhuri R."/>
            <person name="La Ragione R.M."/>
            <person name="Hildebrand F."/>
            <person name="Pallen M.J."/>
        </authorList>
    </citation>
    <scope>NUCLEOTIDE SEQUENCE [LARGE SCALE GENOMIC DNA]</scope>
    <source>
        <strain evidence="10 11">A46</strain>
    </source>
</reference>
<proteinExistence type="inferred from homology"/>
<comment type="cofactor">
    <cofactor evidence="1">
        <name>Co(2+)</name>
        <dbReference type="ChEBI" id="CHEBI:48828"/>
    </cofactor>
</comment>
<accession>A0ABR8Y136</accession>
<comment type="caution">
    <text evidence="10">The sequence shown here is derived from an EMBL/GenBank/DDBJ whole genome shotgun (WGS) entry which is preliminary data.</text>
</comment>
<dbReference type="EMBL" id="JACSPZ010000007">
    <property type="protein sequence ID" value="MBD8037921.1"/>
    <property type="molecule type" value="Genomic_DNA"/>
</dbReference>
<dbReference type="PANTHER" id="PTHR34448">
    <property type="entry name" value="AMINOPEPTIDASE"/>
    <property type="match status" value="1"/>
</dbReference>
<dbReference type="InterPro" id="IPR035097">
    <property type="entry name" value="M29_N-terminal"/>
</dbReference>
<keyword evidence="5 10" id="KW-0031">Aminopeptidase</keyword>
<evidence type="ECO:0000256" key="3">
    <source>
        <dbReference type="ARBA" id="ARBA00001947"/>
    </source>
</evidence>
<evidence type="ECO:0000256" key="8">
    <source>
        <dbReference type="ARBA" id="ARBA00022801"/>
    </source>
</evidence>
<dbReference type="RefSeq" id="WP_191700995.1">
    <property type="nucleotide sequence ID" value="NZ_JACSPZ010000007.1"/>
</dbReference>
<evidence type="ECO:0000313" key="11">
    <source>
        <dbReference type="Proteomes" id="UP000619101"/>
    </source>
</evidence>
<evidence type="ECO:0000256" key="1">
    <source>
        <dbReference type="ARBA" id="ARBA00001941"/>
    </source>
</evidence>
<comment type="similarity">
    <text evidence="4">Belongs to the peptidase M29 family.</text>
</comment>
<comment type="cofactor">
    <cofactor evidence="2">
        <name>Mg(2+)</name>
        <dbReference type="ChEBI" id="CHEBI:18420"/>
    </cofactor>
</comment>
<dbReference type="SUPFAM" id="SSF144052">
    <property type="entry name" value="Thermophilic metalloprotease-like"/>
    <property type="match status" value="1"/>
</dbReference>
<evidence type="ECO:0000256" key="9">
    <source>
        <dbReference type="ARBA" id="ARBA00023049"/>
    </source>
</evidence>
<keyword evidence="7" id="KW-0479">Metal-binding</keyword>
<name>A0ABR8Y136_9BACL</name>
<evidence type="ECO:0000313" key="10">
    <source>
        <dbReference type="EMBL" id="MBD8037921.1"/>
    </source>
</evidence>
<evidence type="ECO:0000256" key="4">
    <source>
        <dbReference type="ARBA" id="ARBA00008236"/>
    </source>
</evidence>
<dbReference type="Pfam" id="PF02073">
    <property type="entry name" value="Peptidase_M29"/>
    <property type="match status" value="1"/>
</dbReference>
<dbReference type="GO" id="GO:0004177">
    <property type="term" value="F:aminopeptidase activity"/>
    <property type="evidence" value="ECO:0007669"/>
    <property type="project" value="UniProtKB-KW"/>
</dbReference>
<evidence type="ECO:0000256" key="7">
    <source>
        <dbReference type="ARBA" id="ARBA00022723"/>
    </source>
</evidence>
<evidence type="ECO:0000256" key="2">
    <source>
        <dbReference type="ARBA" id="ARBA00001946"/>
    </source>
</evidence>
<keyword evidence="9" id="KW-0482">Metalloprotease</keyword>
<sequence length="411" mass="45867">MNSMFESKLTKYAELAVKIGVNIQPNQYLYIAASIESAPFVQVVTKIAYEAGAKQVFVDYTDDQITRTRYELAPDDSFDFFPPWKVQEREWLAEQGAAFMSIVSQSPDLLAGIDSKRIATFQKAAGIALNKYRQYVQSDKISWTVIAAPSKQWAKKVFSDLPENEQVEALWEAIFKATRADLDNPVQAWAEHNDNLHEKVDYLNNKNYAKLHYTAPGTDLTIELPKGHLWCGAGSVNEKGEEFMANMPTEEVFTVPHKNGVNGYVSSTKPLSYGGNIIDNFKITFENGRIINVEAEQGEEVLKNLVATDEGSHYLGEVALVPFHSPISESNILFYNTLFDENASNHLAIGSAYAFCLEGGKTMSQEELEKHGLNNSITHVDFMIGSAQMNIDGITEDGQAEAVFRDGNWAF</sequence>
<protein>
    <submittedName>
        <fullName evidence="10">Aminopeptidase</fullName>
    </submittedName>
</protein>
<keyword evidence="11" id="KW-1185">Reference proteome</keyword>
<dbReference type="InterPro" id="IPR052170">
    <property type="entry name" value="M29_Exopeptidase"/>
</dbReference>
<dbReference type="Proteomes" id="UP000619101">
    <property type="component" value="Unassembled WGS sequence"/>
</dbReference>
<gene>
    <name evidence="10" type="ORF">H9635_14310</name>
</gene>
<keyword evidence="6" id="KW-0645">Protease</keyword>
<evidence type="ECO:0000256" key="5">
    <source>
        <dbReference type="ARBA" id="ARBA00022438"/>
    </source>
</evidence>
<dbReference type="Gene3D" id="3.40.1830.10">
    <property type="entry name" value="Thermophilic metalloprotease (M29)"/>
    <property type="match status" value="1"/>
</dbReference>
<organism evidence="10 11">
    <name type="scientific">Solibacillus faecavium</name>
    <dbReference type="NCBI Taxonomy" id="2762221"/>
    <lineage>
        <taxon>Bacteria</taxon>
        <taxon>Bacillati</taxon>
        <taxon>Bacillota</taxon>
        <taxon>Bacilli</taxon>
        <taxon>Bacillales</taxon>
        <taxon>Caryophanaceae</taxon>
        <taxon>Solibacillus</taxon>
    </lineage>
</organism>
<comment type="cofactor">
    <cofactor evidence="3">
        <name>Zn(2+)</name>
        <dbReference type="ChEBI" id="CHEBI:29105"/>
    </cofactor>
</comment>
<evidence type="ECO:0000256" key="6">
    <source>
        <dbReference type="ARBA" id="ARBA00022670"/>
    </source>
</evidence>
<dbReference type="PANTHER" id="PTHR34448:SF3">
    <property type="entry name" value="AMINOPEPTIDASE AMPS"/>
    <property type="match status" value="1"/>
</dbReference>
<dbReference type="InterPro" id="IPR000787">
    <property type="entry name" value="Peptidase_M29"/>
</dbReference>
<keyword evidence="8" id="KW-0378">Hydrolase</keyword>